<protein>
    <recommendedName>
        <fullName evidence="1">Transposase InsH N-terminal domain-containing protein</fullName>
    </recommendedName>
</protein>
<feature type="domain" description="Transposase InsH N-terminal" evidence="1">
    <location>
        <begin position="1"/>
        <end position="45"/>
    </location>
</feature>
<comment type="caution">
    <text evidence="2">The sequence shown here is derived from an EMBL/GenBank/DDBJ whole genome shotgun (WGS) entry which is preliminary data.</text>
</comment>
<evidence type="ECO:0000259" key="1">
    <source>
        <dbReference type="Pfam" id="PF05598"/>
    </source>
</evidence>
<organism evidence="2 3">
    <name type="scientific">Marinobacterium nitratireducens</name>
    <dbReference type="NCBI Taxonomy" id="518897"/>
    <lineage>
        <taxon>Bacteria</taxon>
        <taxon>Pseudomonadati</taxon>
        <taxon>Pseudomonadota</taxon>
        <taxon>Gammaproteobacteria</taxon>
        <taxon>Oceanospirillales</taxon>
        <taxon>Oceanospirillaceae</taxon>
        <taxon>Marinobacterium</taxon>
    </lineage>
</organism>
<dbReference type="EMBL" id="BMLT01000001">
    <property type="protein sequence ID" value="GGO75968.1"/>
    <property type="molecule type" value="Genomic_DNA"/>
</dbReference>
<evidence type="ECO:0000313" key="3">
    <source>
        <dbReference type="Proteomes" id="UP000599578"/>
    </source>
</evidence>
<dbReference type="InterPro" id="IPR008490">
    <property type="entry name" value="Transposase_InsH_N"/>
</dbReference>
<dbReference type="PANTHER" id="PTHR35604:SF2">
    <property type="entry name" value="TRANSPOSASE INSH FOR INSERTION SEQUENCE ELEMENT IS5A-RELATED"/>
    <property type="match status" value="1"/>
</dbReference>
<gene>
    <name evidence="2" type="ORF">GCM10011348_02050</name>
</gene>
<dbReference type="Proteomes" id="UP000599578">
    <property type="component" value="Unassembled WGS sequence"/>
</dbReference>
<evidence type="ECO:0000313" key="2">
    <source>
        <dbReference type="EMBL" id="GGO75968.1"/>
    </source>
</evidence>
<reference evidence="2 3" key="1">
    <citation type="journal article" date="2014" name="Int. J. Syst. Evol. Microbiol.">
        <title>Complete genome sequence of Corynebacterium casei LMG S-19264T (=DSM 44701T), isolated from a smear-ripened cheese.</title>
        <authorList>
            <consortium name="US DOE Joint Genome Institute (JGI-PGF)"/>
            <person name="Walter F."/>
            <person name="Albersmeier A."/>
            <person name="Kalinowski J."/>
            <person name="Ruckert C."/>
        </authorList>
    </citation>
    <scope>NUCLEOTIDE SEQUENCE [LARGE SCALE GENOMIC DNA]</scope>
    <source>
        <strain evidence="2 3">CGMCC 1.7286</strain>
    </source>
</reference>
<dbReference type="PANTHER" id="PTHR35604">
    <property type="entry name" value="TRANSPOSASE INSH FOR INSERTION SEQUENCE ELEMENT IS5A-RELATED"/>
    <property type="match status" value="1"/>
</dbReference>
<keyword evidence="3" id="KW-1185">Reference proteome</keyword>
<proteinExistence type="predicted"/>
<dbReference type="Pfam" id="PF05598">
    <property type="entry name" value="DUF772"/>
    <property type="match status" value="1"/>
</dbReference>
<sequence length="82" mass="9439">MQQWYNLSDPAMEDALYEIASMRLFAGLSLDKAIPDHSTILKFRHLLERHGLARQIFDDASQWLFEAGVLLKEDSLIDATIF</sequence>
<accession>A0A918DMU9</accession>
<dbReference type="AlphaFoldDB" id="A0A918DMU9"/>
<name>A0A918DMU9_9GAMM</name>